<evidence type="ECO:0000313" key="2">
    <source>
        <dbReference type="EMBL" id="CAA9459042.1"/>
    </source>
</evidence>
<dbReference type="EMBL" id="CADCVH010000065">
    <property type="protein sequence ID" value="CAA9459042.1"/>
    <property type="molecule type" value="Genomic_DNA"/>
</dbReference>
<organism evidence="2">
    <name type="scientific">uncultured Rubrobacteraceae bacterium</name>
    <dbReference type="NCBI Taxonomy" id="349277"/>
    <lineage>
        <taxon>Bacteria</taxon>
        <taxon>Bacillati</taxon>
        <taxon>Actinomycetota</taxon>
        <taxon>Rubrobacteria</taxon>
        <taxon>Rubrobacterales</taxon>
        <taxon>Rubrobacteraceae</taxon>
        <taxon>environmental samples</taxon>
    </lineage>
</organism>
<gene>
    <name evidence="2" type="ORF">AVDCRST_MAG02-1831</name>
</gene>
<feature type="compositionally biased region" description="Gly residues" evidence="1">
    <location>
        <begin position="62"/>
        <end position="85"/>
    </location>
</feature>
<protein>
    <submittedName>
        <fullName evidence="2">Transcriptional regulator, AcrR family</fullName>
    </submittedName>
</protein>
<proteinExistence type="predicted"/>
<dbReference type="AlphaFoldDB" id="A0A6J4QYT2"/>
<name>A0A6J4QYT2_9ACTN</name>
<feature type="compositionally biased region" description="Gly residues" evidence="1">
    <location>
        <begin position="13"/>
        <end position="28"/>
    </location>
</feature>
<evidence type="ECO:0000256" key="1">
    <source>
        <dbReference type="SAM" id="MobiDB-lite"/>
    </source>
</evidence>
<feature type="non-terminal residue" evidence="2">
    <location>
        <position position="208"/>
    </location>
</feature>
<sequence>GRGEEGAVEPSAGFGGGGKVRGPGGPGGAQHEEVGGGSGRGGDVAVQPRPQQGRVARRDGRGVVGRAGGAFRGRELGGAGPGGVQGVSAARARASQRLSPARRASGEHHGRGLARGGVLENDAGGRLRRGHRVVRFPDALGVRDGVRDGGDPGLRHGARGRPRRRPVAPRGAVSAHSRAGGQARGGRPGRRVRVRPGPYPGRPAGEAL</sequence>
<accession>A0A6J4QYT2</accession>
<feature type="compositionally biased region" description="Low complexity" evidence="1">
    <location>
        <begin position="86"/>
        <end position="103"/>
    </location>
</feature>
<feature type="compositionally biased region" description="Low complexity" evidence="1">
    <location>
        <begin position="168"/>
        <end position="181"/>
    </location>
</feature>
<reference evidence="2" key="1">
    <citation type="submission" date="2020-02" db="EMBL/GenBank/DDBJ databases">
        <authorList>
            <person name="Meier V. D."/>
        </authorList>
    </citation>
    <scope>NUCLEOTIDE SEQUENCE</scope>
    <source>
        <strain evidence="2">AVDCRST_MAG02</strain>
    </source>
</reference>
<feature type="non-terminal residue" evidence="2">
    <location>
        <position position="1"/>
    </location>
</feature>
<feature type="compositionally biased region" description="Basic residues" evidence="1">
    <location>
        <begin position="156"/>
        <end position="167"/>
    </location>
</feature>
<feature type="compositionally biased region" description="Basic and acidic residues" evidence="1">
    <location>
        <begin position="144"/>
        <end position="154"/>
    </location>
</feature>
<feature type="region of interest" description="Disordered" evidence="1">
    <location>
        <begin position="1"/>
        <end position="208"/>
    </location>
</feature>